<feature type="region of interest" description="Disordered" evidence="3">
    <location>
        <begin position="1"/>
        <end position="20"/>
    </location>
</feature>
<dbReference type="SMART" id="SM00906">
    <property type="entry name" value="Fungal_trans"/>
    <property type="match status" value="1"/>
</dbReference>
<keyword evidence="6" id="KW-1185">Reference proteome</keyword>
<sequence>MTTSPGEENSGPSRTRKTRPQTACEFCRRRKIGCDGAQRPGKQCSNCAACNVDCKYSDSRRVLAPSKSYIQELEKKLERMENIMRRILPETHVGGLSTAEIEDRLRQEDYERDAMDNSLTQAKLGYIYHGKSSTAQFIQTARVFKQGHTGEISDRVTLRRSEFWDAPPWHQNTWFQSYYPDYTFPEDDLLSSLVDLYFVEVNIFVPLLHRPTFEKLVNDKFYLEDKEFATVLLYVCALSSRYTDDPRVLSDGVSSKQSNGWKWIDQVIRARKSLISVPTLHSLQCICLFAQFMLGSSAPHLCWTIASIGLRSSLEAGLHRRKVNYANPTIESELWKRAFWTLVYIDRQISAFLGRSCCLFDEEIDLDLPIECDDEYWEPPNAANAFRQPLGRPALVSYFNCYLKLTSSITTCLRTIYAIERSLIRRVSLDLDKNWQKRMIEQLNARLKLWMDAMPDHLRWDPDRKDPIHLAQSASLHLQYRHLQMLIYRPFISMPYDSEKFPFHSVTICTNAARVCADIIDTQLRRKGHLVPYYGLAAFNAAAVLLFDYWQTKRGGLPVNPADMKLVDACMKTLQVLETRWQIAGRLWDVLHELVSVGDLHPNSANPEMEMTVDNNSIFTPNEVFPDSLSEILLGGNTFYDGPAVDESSWFSNIELPLVPLDEVNTQPQISVASSENVGLEPSHVPPRGEGYVNGTQTLQKFGFTIDNQDSFLEPSCFFSKSAVMK</sequence>
<proteinExistence type="predicted"/>
<keyword evidence="2" id="KW-0539">Nucleus</keyword>
<comment type="caution">
    <text evidence="5">The sequence shown here is derived from an EMBL/GenBank/DDBJ whole genome shotgun (WGS) entry which is preliminary data.</text>
</comment>
<dbReference type="Gene3D" id="4.10.240.10">
    <property type="entry name" value="Zn(2)-C6 fungal-type DNA-binding domain"/>
    <property type="match status" value="1"/>
</dbReference>
<evidence type="ECO:0000313" key="6">
    <source>
        <dbReference type="Proteomes" id="UP001175211"/>
    </source>
</evidence>
<dbReference type="PROSITE" id="PS50048">
    <property type="entry name" value="ZN2_CY6_FUNGAL_2"/>
    <property type="match status" value="1"/>
</dbReference>
<dbReference type="GO" id="GO:0003677">
    <property type="term" value="F:DNA binding"/>
    <property type="evidence" value="ECO:0007669"/>
    <property type="project" value="InterPro"/>
</dbReference>
<dbReference type="RefSeq" id="XP_060330019.1">
    <property type="nucleotide sequence ID" value="XM_060473331.1"/>
</dbReference>
<dbReference type="EMBL" id="JAUEPS010000020">
    <property type="protein sequence ID" value="KAK0457720.1"/>
    <property type="molecule type" value="Genomic_DNA"/>
</dbReference>
<dbReference type="InterPro" id="IPR050987">
    <property type="entry name" value="AtrR-like"/>
</dbReference>
<dbReference type="InterPro" id="IPR001138">
    <property type="entry name" value="Zn2Cys6_DnaBD"/>
</dbReference>
<dbReference type="GO" id="GO:0006351">
    <property type="term" value="P:DNA-templated transcription"/>
    <property type="evidence" value="ECO:0007669"/>
    <property type="project" value="InterPro"/>
</dbReference>
<feature type="compositionally biased region" description="Polar residues" evidence="3">
    <location>
        <begin position="1"/>
        <end position="13"/>
    </location>
</feature>
<dbReference type="InterPro" id="IPR007219">
    <property type="entry name" value="XnlR_reg_dom"/>
</dbReference>
<dbReference type="CDD" id="cd00067">
    <property type="entry name" value="GAL4"/>
    <property type="match status" value="1"/>
</dbReference>
<dbReference type="Pfam" id="PF04082">
    <property type="entry name" value="Fungal_trans"/>
    <property type="match status" value="1"/>
</dbReference>
<dbReference type="SMART" id="SM00066">
    <property type="entry name" value="GAL4"/>
    <property type="match status" value="1"/>
</dbReference>
<feature type="domain" description="Zn(2)-C6 fungal-type" evidence="4">
    <location>
        <begin position="23"/>
        <end position="56"/>
    </location>
</feature>
<evidence type="ECO:0000313" key="5">
    <source>
        <dbReference type="EMBL" id="KAK0457720.1"/>
    </source>
</evidence>
<keyword evidence="1" id="KW-0479">Metal-binding</keyword>
<evidence type="ECO:0000256" key="1">
    <source>
        <dbReference type="ARBA" id="ARBA00022723"/>
    </source>
</evidence>
<reference evidence="5" key="1">
    <citation type="submission" date="2023-06" db="EMBL/GenBank/DDBJ databases">
        <authorList>
            <consortium name="Lawrence Berkeley National Laboratory"/>
            <person name="Ahrendt S."/>
            <person name="Sahu N."/>
            <person name="Indic B."/>
            <person name="Wong-Bajracharya J."/>
            <person name="Merenyi Z."/>
            <person name="Ke H.-M."/>
            <person name="Monk M."/>
            <person name="Kocsube S."/>
            <person name="Drula E."/>
            <person name="Lipzen A."/>
            <person name="Balint B."/>
            <person name="Henrissat B."/>
            <person name="Andreopoulos B."/>
            <person name="Martin F.M."/>
            <person name="Harder C.B."/>
            <person name="Rigling D."/>
            <person name="Ford K.L."/>
            <person name="Foster G.D."/>
            <person name="Pangilinan J."/>
            <person name="Papanicolaou A."/>
            <person name="Barry K."/>
            <person name="LaButti K."/>
            <person name="Viragh M."/>
            <person name="Koriabine M."/>
            <person name="Yan M."/>
            <person name="Riley R."/>
            <person name="Champramary S."/>
            <person name="Plett K.L."/>
            <person name="Tsai I.J."/>
            <person name="Slot J."/>
            <person name="Sipos G."/>
            <person name="Plett J."/>
            <person name="Nagy L.G."/>
            <person name="Grigoriev I.V."/>
        </authorList>
    </citation>
    <scope>NUCLEOTIDE SEQUENCE</scope>
    <source>
        <strain evidence="5">CCBAS 213</strain>
    </source>
</reference>
<dbReference type="PANTHER" id="PTHR46910:SF38">
    <property type="entry name" value="ZN(2)-C6 FUNGAL-TYPE DOMAIN-CONTAINING PROTEIN"/>
    <property type="match status" value="1"/>
</dbReference>
<dbReference type="GO" id="GO:0008270">
    <property type="term" value="F:zinc ion binding"/>
    <property type="evidence" value="ECO:0007669"/>
    <property type="project" value="InterPro"/>
</dbReference>
<dbReference type="SUPFAM" id="SSF57701">
    <property type="entry name" value="Zn2/Cys6 DNA-binding domain"/>
    <property type="match status" value="1"/>
</dbReference>
<dbReference type="CDD" id="cd12148">
    <property type="entry name" value="fungal_TF_MHR"/>
    <property type="match status" value="1"/>
</dbReference>
<name>A0AA39KAW6_ARMTA</name>
<dbReference type="PROSITE" id="PS00463">
    <property type="entry name" value="ZN2_CY6_FUNGAL_1"/>
    <property type="match status" value="1"/>
</dbReference>
<dbReference type="Proteomes" id="UP001175211">
    <property type="component" value="Unassembled WGS sequence"/>
</dbReference>
<accession>A0AA39KAW6</accession>
<gene>
    <name evidence="5" type="ORF">EV420DRAFT_1547013</name>
</gene>
<evidence type="ECO:0000256" key="3">
    <source>
        <dbReference type="SAM" id="MobiDB-lite"/>
    </source>
</evidence>
<dbReference type="InterPro" id="IPR036864">
    <property type="entry name" value="Zn2-C6_fun-type_DNA-bd_sf"/>
</dbReference>
<dbReference type="AlphaFoldDB" id="A0AA39KAW6"/>
<dbReference type="GO" id="GO:0000981">
    <property type="term" value="F:DNA-binding transcription factor activity, RNA polymerase II-specific"/>
    <property type="evidence" value="ECO:0007669"/>
    <property type="project" value="InterPro"/>
</dbReference>
<evidence type="ECO:0000256" key="2">
    <source>
        <dbReference type="ARBA" id="ARBA00023242"/>
    </source>
</evidence>
<protein>
    <submittedName>
        <fullName evidence="5">Fungal-specific transcription factor domain-containing protein</fullName>
    </submittedName>
</protein>
<organism evidence="5 6">
    <name type="scientific">Armillaria tabescens</name>
    <name type="common">Ringless honey mushroom</name>
    <name type="synonym">Agaricus tabescens</name>
    <dbReference type="NCBI Taxonomy" id="1929756"/>
    <lineage>
        <taxon>Eukaryota</taxon>
        <taxon>Fungi</taxon>
        <taxon>Dikarya</taxon>
        <taxon>Basidiomycota</taxon>
        <taxon>Agaricomycotina</taxon>
        <taxon>Agaricomycetes</taxon>
        <taxon>Agaricomycetidae</taxon>
        <taxon>Agaricales</taxon>
        <taxon>Marasmiineae</taxon>
        <taxon>Physalacriaceae</taxon>
        <taxon>Desarmillaria</taxon>
    </lineage>
</organism>
<evidence type="ECO:0000259" key="4">
    <source>
        <dbReference type="PROSITE" id="PS50048"/>
    </source>
</evidence>
<dbReference type="GeneID" id="85356879"/>
<dbReference type="PANTHER" id="PTHR46910">
    <property type="entry name" value="TRANSCRIPTION FACTOR PDR1"/>
    <property type="match status" value="1"/>
</dbReference>
<dbReference type="Pfam" id="PF00172">
    <property type="entry name" value="Zn_clus"/>
    <property type="match status" value="1"/>
</dbReference>